<accession>A0ABM4UQU6</accession>
<name>A0ABM4UQU6_COFAR</name>
<dbReference type="GeneID" id="140008696"/>
<dbReference type="PANTHER" id="PTHR33710">
    <property type="entry name" value="BNAC02G09200D PROTEIN"/>
    <property type="match status" value="1"/>
</dbReference>
<evidence type="ECO:0000313" key="2">
    <source>
        <dbReference type="Proteomes" id="UP001652660"/>
    </source>
</evidence>
<feature type="coiled-coil region" evidence="1">
    <location>
        <begin position="109"/>
        <end position="136"/>
    </location>
</feature>
<evidence type="ECO:0000256" key="1">
    <source>
        <dbReference type="SAM" id="Coils"/>
    </source>
</evidence>
<reference evidence="3" key="1">
    <citation type="submission" date="2025-08" db="UniProtKB">
        <authorList>
            <consortium name="RefSeq"/>
        </authorList>
    </citation>
    <scope>IDENTIFICATION</scope>
    <source>
        <tissue evidence="3">Leaves</tissue>
    </source>
</reference>
<gene>
    <name evidence="3" type="primary">LOC140008696</name>
</gene>
<dbReference type="PANTHER" id="PTHR33710:SF71">
    <property type="entry name" value="ENDONUCLEASE_EXONUCLEASE_PHOSPHATASE DOMAIN-CONTAINING PROTEIN"/>
    <property type="match status" value="1"/>
</dbReference>
<protein>
    <submittedName>
        <fullName evidence="3">Uncharacterized protein</fullName>
    </submittedName>
</protein>
<proteinExistence type="predicted"/>
<dbReference type="RefSeq" id="XP_071909652.1">
    <property type="nucleotide sequence ID" value="XM_072053551.1"/>
</dbReference>
<keyword evidence="2" id="KW-1185">Reference proteome</keyword>
<organism evidence="2 3">
    <name type="scientific">Coffea arabica</name>
    <name type="common">Arabian coffee</name>
    <dbReference type="NCBI Taxonomy" id="13443"/>
    <lineage>
        <taxon>Eukaryota</taxon>
        <taxon>Viridiplantae</taxon>
        <taxon>Streptophyta</taxon>
        <taxon>Embryophyta</taxon>
        <taxon>Tracheophyta</taxon>
        <taxon>Spermatophyta</taxon>
        <taxon>Magnoliopsida</taxon>
        <taxon>eudicotyledons</taxon>
        <taxon>Gunneridae</taxon>
        <taxon>Pentapetalae</taxon>
        <taxon>asterids</taxon>
        <taxon>lamiids</taxon>
        <taxon>Gentianales</taxon>
        <taxon>Rubiaceae</taxon>
        <taxon>Ixoroideae</taxon>
        <taxon>Gardenieae complex</taxon>
        <taxon>Bertiereae - Coffeeae clade</taxon>
        <taxon>Coffeeae</taxon>
        <taxon>Coffea</taxon>
    </lineage>
</organism>
<sequence length="184" mass="21582">MGEWGGEIKQRLDRCLSSTEWFQIFGDATCKHVENEASDHSMLVLSTIPAQKKMKKRFVFDQFWAQSQEAEGVVRQAWARPQVGSKMFKIIRKIRECWIALLSWNRLNKKNAATQINEIKRKIQELKESAVQGKSREMAELKLKLSSAYKAEEIFWPQKARSKWLKEGDKNTTYFHACVKTRRK</sequence>
<keyword evidence="1" id="KW-0175">Coiled coil</keyword>
<evidence type="ECO:0000313" key="3">
    <source>
        <dbReference type="RefSeq" id="XP_071909652.1"/>
    </source>
</evidence>
<dbReference type="Proteomes" id="UP001652660">
    <property type="component" value="Chromosome 6c"/>
</dbReference>